<feature type="domain" description="Helix-turn-helix" evidence="1">
    <location>
        <begin position="3"/>
        <end position="57"/>
    </location>
</feature>
<reference evidence="2 3" key="1">
    <citation type="submission" date="2020-07" db="EMBL/GenBank/DDBJ databases">
        <authorList>
            <person name="Feng X."/>
        </authorList>
    </citation>
    <scope>NUCLEOTIDE SEQUENCE [LARGE SCALE GENOMIC DNA]</scope>
    <source>
        <strain evidence="2 3">JCM14086</strain>
    </source>
</reference>
<dbReference type="RefSeq" id="WP_185692764.1">
    <property type="nucleotide sequence ID" value="NZ_JACHVA010000082.1"/>
</dbReference>
<comment type="caution">
    <text evidence="2">The sequence shown here is derived from an EMBL/GenBank/DDBJ whole genome shotgun (WGS) entry which is preliminary data.</text>
</comment>
<dbReference type="EMBL" id="JACHVA010000082">
    <property type="protein sequence ID" value="MBC2602064.1"/>
    <property type="molecule type" value="Genomic_DNA"/>
</dbReference>
<dbReference type="AlphaFoldDB" id="A0A7X1AYE2"/>
<proteinExistence type="predicted"/>
<dbReference type="Pfam" id="PF12728">
    <property type="entry name" value="HTH_17"/>
    <property type="match status" value="1"/>
</dbReference>
<dbReference type="InterPro" id="IPR009061">
    <property type="entry name" value="DNA-bd_dom_put_sf"/>
</dbReference>
<gene>
    <name evidence="2" type="ORF">H5P30_09780</name>
</gene>
<dbReference type="Proteomes" id="UP000525652">
    <property type="component" value="Unassembled WGS sequence"/>
</dbReference>
<evidence type="ECO:0000313" key="2">
    <source>
        <dbReference type="EMBL" id="MBC2602064.1"/>
    </source>
</evidence>
<protein>
    <submittedName>
        <fullName evidence="2">Helix-turn-helix domain-containing protein</fullName>
    </submittedName>
</protein>
<dbReference type="SUPFAM" id="SSF46955">
    <property type="entry name" value="Putative DNA-binding domain"/>
    <property type="match status" value="1"/>
</dbReference>
<evidence type="ECO:0000259" key="1">
    <source>
        <dbReference type="Pfam" id="PF12728"/>
    </source>
</evidence>
<keyword evidence="3" id="KW-1185">Reference proteome</keyword>
<accession>A0A7X1AYE2</accession>
<dbReference type="InterPro" id="IPR041657">
    <property type="entry name" value="HTH_17"/>
</dbReference>
<name>A0A7X1AYE2_9BACT</name>
<sequence>MELLTKDDLAQMLGVSSSTVDRMRRRGQLPPPLLGADQIGAGRKILRWETGQLERYFRLRGS</sequence>
<organism evidence="2 3">
    <name type="scientific">Puniceicoccus vermicola</name>
    <dbReference type="NCBI Taxonomy" id="388746"/>
    <lineage>
        <taxon>Bacteria</taxon>
        <taxon>Pseudomonadati</taxon>
        <taxon>Verrucomicrobiota</taxon>
        <taxon>Opitutia</taxon>
        <taxon>Puniceicoccales</taxon>
        <taxon>Puniceicoccaceae</taxon>
        <taxon>Puniceicoccus</taxon>
    </lineage>
</organism>
<evidence type="ECO:0000313" key="3">
    <source>
        <dbReference type="Proteomes" id="UP000525652"/>
    </source>
</evidence>